<feature type="transmembrane region" description="Helical" evidence="1">
    <location>
        <begin position="21"/>
        <end position="41"/>
    </location>
</feature>
<dbReference type="STRING" id="425514.SAMN05443550_103380"/>
<keyword evidence="1" id="KW-0472">Membrane</keyword>
<evidence type="ECO:0000313" key="3">
    <source>
        <dbReference type="Proteomes" id="UP000198850"/>
    </source>
</evidence>
<evidence type="ECO:0008006" key="4">
    <source>
        <dbReference type="Google" id="ProtNLM"/>
    </source>
</evidence>
<dbReference type="OrthoDB" id="711014at2"/>
<feature type="transmembrane region" description="Helical" evidence="1">
    <location>
        <begin position="47"/>
        <end position="67"/>
    </location>
</feature>
<proteinExistence type="predicted"/>
<protein>
    <recommendedName>
        <fullName evidence="4">Iron uptake protein</fullName>
    </recommendedName>
</protein>
<reference evidence="2 3" key="1">
    <citation type="submission" date="2016-10" db="EMBL/GenBank/DDBJ databases">
        <authorList>
            <person name="de Groot N.N."/>
        </authorList>
    </citation>
    <scope>NUCLEOTIDE SEQUENCE [LARGE SCALE GENOMIC DNA]</scope>
    <source>
        <strain evidence="2 3">DSM 19033</strain>
    </source>
</reference>
<sequence length="93" mass="10604">MPANKKYLTNSPLEKFIKITAGFLGGYCVMIAFHHLLGYIFEPKNVIITAAFTGYLLWAILLLLAFLTKSGWKIWLYYLLLTAVFATPFLLKL</sequence>
<dbReference type="RefSeq" id="WP_090555990.1">
    <property type="nucleotide sequence ID" value="NZ_FNRA01000003.1"/>
</dbReference>
<name>A0A1H4BK89_9SPHI</name>
<feature type="transmembrane region" description="Helical" evidence="1">
    <location>
        <begin position="74"/>
        <end position="91"/>
    </location>
</feature>
<organism evidence="2 3">
    <name type="scientific">Pedobacter hartonius</name>
    <dbReference type="NCBI Taxonomy" id="425514"/>
    <lineage>
        <taxon>Bacteria</taxon>
        <taxon>Pseudomonadati</taxon>
        <taxon>Bacteroidota</taxon>
        <taxon>Sphingobacteriia</taxon>
        <taxon>Sphingobacteriales</taxon>
        <taxon>Sphingobacteriaceae</taxon>
        <taxon>Pedobacter</taxon>
    </lineage>
</organism>
<dbReference type="Proteomes" id="UP000198850">
    <property type="component" value="Unassembled WGS sequence"/>
</dbReference>
<evidence type="ECO:0000256" key="1">
    <source>
        <dbReference type="SAM" id="Phobius"/>
    </source>
</evidence>
<keyword evidence="3" id="KW-1185">Reference proteome</keyword>
<keyword evidence="1" id="KW-1133">Transmembrane helix</keyword>
<gene>
    <name evidence="2" type="ORF">SAMN05443550_103380</name>
</gene>
<accession>A0A1H4BK89</accession>
<keyword evidence="1" id="KW-0812">Transmembrane</keyword>
<dbReference type="EMBL" id="FNRA01000003">
    <property type="protein sequence ID" value="SEA48507.1"/>
    <property type="molecule type" value="Genomic_DNA"/>
</dbReference>
<dbReference type="AlphaFoldDB" id="A0A1H4BK89"/>
<evidence type="ECO:0000313" key="2">
    <source>
        <dbReference type="EMBL" id="SEA48507.1"/>
    </source>
</evidence>